<evidence type="ECO:0000256" key="1">
    <source>
        <dbReference type="ARBA" id="ARBA00004651"/>
    </source>
</evidence>
<dbReference type="Pfam" id="PF12704">
    <property type="entry name" value="MacB_PCD"/>
    <property type="match status" value="2"/>
</dbReference>
<evidence type="ECO:0000256" key="6">
    <source>
        <dbReference type="ARBA" id="ARBA00038076"/>
    </source>
</evidence>
<dbReference type="RefSeq" id="WP_030449418.1">
    <property type="nucleotide sequence ID" value="NZ_AP023354.1"/>
</dbReference>
<feature type="transmembrane region" description="Helical" evidence="7">
    <location>
        <begin position="400"/>
        <end position="424"/>
    </location>
</feature>
<name>A0A810KU11_9ACTN</name>
<keyword evidence="11" id="KW-1185">Reference proteome</keyword>
<evidence type="ECO:0000256" key="7">
    <source>
        <dbReference type="SAM" id="Phobius"/>
    </source>
</evidence>
<dbReference type="EMBL" id="AP023354">
    <property type="protein sequence ID" value="BCJ26640.1"/>
    <property type="molecule type" value="Genomic_DNA"/>
</dbReference>
<evidence type="ECO:0000259" key="9">
    <source>
        <dbReference type="Pfam" id="PF12704"/>
    </source>
</evidence>
<feature type="domain" description="ABC3 transporter permease C-terminal" evidence="8">
    <location>
        <begin position="262"/>
        <end position="384"/>
    </location>
</feature>
<dbReference type="PANTHER" id="PTHR30572:SF4">
    <property type="entry name" value="ABC TRANSPORTER PERMEASE YTRF"/>
    <property type="match status" value="1"/>
</dbReference>
<comment type="similarity">
    <text evidence="6">Belongs to the ABC-4 integral membrane protein family.</text>
</comment>
<feature type="transmembrane region" description="Helical" evidence="7">
    <location>
        <begin position="491"/>
        <end position="515"/>
    </location>
</feature>
<reference evidence="10" key="1">
    <citation type="submission" date="2020-08" db="EMBL/GenBank/DDBJ databases">
        <title>Whole genome shotgun sequence of Actinocatenispora sera NBRC 101916.</title>
        <authorList>
            <person name="Komaki H."/>
            <person name="Tamura T."/>
        </authorList>
    </citation>
    <scope>NUCLEOTIDE SEQUENCE</scope>
    <source>
        <strain evidence="10">NBRC 101916</strain>
    </source>
</reference>
<sequence>MLRATLAGLRAHKLRLVLTAAAIVLGVGFVTGTLTYADTAKAALYQRFAGSAAGVDVDVRGTGSDHRLPGSALSAIESVPGVQAAAGRASESVPVLAPNGRPITNFGVAGKGVNAIRDRGLRPYEVHSGRLPSGDGEVAIDRDTATRYRFRVGGPITVVDPHQHRHRLVLTGIVEMDTGTGSSDGSTVVLTDRALDRYSGHTGYRQIVAHAAPGVSEQQLTARVNAAIRLPHTEVISGSTLRTELANDAISSVAVFSTALLVFALVALVVAAFVIHNTFTILLAQRRRELALLRCVGASRRQVFGSVLGESALVGLASSALGVLFGFALAYAMAAALSALGLALPATGSLVVAPRTVLVGIGTGLLVTLAAALLPAISATRIAPIAALRAPAENPSRNRTVVRIVAAALLAAVGGALTVLGVTATPAGTDENTTGMLLVVGGGLIVFLGLIVLAPLYLAPVIAVVGYLPGRLLGPATRLAGRNARRNPGRVAATSTPLMIGVALMTIFSVALATVRASADAEMSRSFPADYLLSGVQAEPGSGVPAAAVAALRGRPELAGITALHSTRSTVAGSRTTVAALEPGADLRPETTAGSLARLHAGTVALHQAAARRLGRHVGDTVTVGAHRYRIVALYTGSMIGSALLSWPDFRTAYGTHPAQAVYVRARSGVSAADSRAAVDAALRRYPLVDVSSMAETRQRLSSSIDQLLGVFAALLGISVLIALFGIANTLSLSVFERSRESALLRALGLTRGQLRGMLLAEAILIAVVGALVGIAFGIGYGIAAARAAMTGFAGGVQIPVGQVLLYLALAALAGLVAAVLPARRAARTSLTAAMAED</sequence>
<organism evidence="10 11">
    <name type="scientific">Actinocatenispora sera</name>
    <dbReference type="NCBI Taxonomy" id="390989"/>
    <lineage>
        <taxon>Bacteria</taxon>
        <taxon>Bacillati</taxon>
        <taxon>Actinomycetota</taxon>
        <taxon>Actinomycetes</taxon>
        <taxon>Micromonosporales</taxon>
        <taxon>Micromonosporaceae</taxon>
        <taxon>Actinocatenispora</taxon>
    </lineage>
</organism>
<dbReference type="GO" id="GO:0022857">
    <property type="term" value="F:transmembrane transporter activity"/>
    <property type="evidence" value="ECO:0007669"/>
    <property type="project" value="TreeGrafter"/>
</dbReference>
<keyword evidence="2" id="KW-1003">Cell membrane</keyword>
<dbReference type="Pfam" id="PF02687">
    <property type="entry name" value="FtsX"/>
    <property type="match status" value="2"/>
</dbReference>
<dbReference type="KEGG" id="aser:Asera_07480"/>
<gene>
    <name evidence="10" type="ORF">Asera_07480</name>
</gene>
<feature type="transmembrane region" description="Helical" evidence="7">
    <location>
        <begin position="356"/>
        <end position="379"/>
    </location>
</feature>
<keyword evidence="5 7" id="KW-0472">Membrane</keyword>
<dbReference type="OrthoDB" id="9780560at2"/>
<dbReference type="Proteomes" id="UP000680750">
    <property type="component" value="Chromosome"/>
</dbReference>
<evidence type="ECO:0000259" key="8">
    <source>
        <dbReference type="Pfam" id="PF02687"/>
    </source>
</evidence>
<feature type="transmembrane region" description="Helical" evidence="7">
    <location>
        <begin position="804"/>
        <end position="823"/>
    </location>
</feature>
<evidence type="ECO:0000256" key="3">
    <source>
        <dbReference type="ARBA" id="ARBA00022692"/>
    </source>
</evidence>
<dbReference type="AlphaFoldDB" id="A0A810KU11"/>
<feature type="transmembrane region" description="Helical" evidence="7">
    <location>
        <begin position="708"/>
        <end position="736"/>
    </location>
</feature>
<dbReference type="PANTHER" id="PTHR30572">
    <property type="entry name" value="MEMBRANE COMPONENT OF TRANSPORTER-RELATED"/>
    <property type="match status" value="1"/>
</dbReference>
<feature type="domain" description="MacB-like periplasmic core" evidence="9">
    <location>
        <begin position="17"/>
        <end position="226"/>
    </location>
</feature>
<dbReference type="InterPro" id="IPR025857">
    <property type="entry name" value="MacB_PCD"/>
</dbReference>
<evidence type="ECO:0000313" key="10">
    <source>
        <dbReference type="EMBL" id="BCJ26640.1"/>
    </source>
</evidence>
<comment type="subcellular location">
    <subcellularLocation>
        <location evidence="1">Cell membrane</location>
        <topology evidence="1">Multi-pass membrane protein</topology>
    </subcellularLocation>
</comment>
<protein>
    <submittedName>
        <fullName evidence="10">ABC transporter</fullName>
    </submittedName>
</protein>
<evidence type="ECO:0000313" key="11">
    <source>
        <dbReference type="Proteomes" id="UP000680750"/>
    </source>
</evidence>
<feature type="domain" description="MacB-like periplasmic core" evidence="9">
    <location>
        <begin position="498"/>
        <end position="681"/>
    </location>
</feature>
<evidence type="ECO:0000256" key="4">
    <source>
        <dbReference type="ARBA" id="ARBA00022989"/>
    </source>
</evidence>
<evidence type="ECO:0000256" key="5">
    <source>
        <dbReference type="ARBA" id="ARBA00023136"/>
    </source>
</evidence>
<keyword evidence="4 7" id="KW-1133">Transmembrane helix</keyword>
<feature type="domain" description="ABC3 transporter permease C-terminal" evidence="8">
    <location>
        <begin position="715"/>
        <end position="830"/>
    </location>
</feature>
<evidence type="ECO:0000256" key="2">
    <source>
        <dbReference type="ARBA" id="ARBA00022475"/>
    </source>
</evidence>
<feature type="transmembrane region" description="Helical" evidence="7">
    <location>
        <begin position="321"/>
        <end position="344"/>
    </location>
</feature>
<keyword evidence="3 7" id="KW-0812">Transmembrane</keyword>
<dbReference type="InterPro" id="IPR050250">
    <property type="entry name" value="Macrolide_Exporter_MacB"/>
</dbReference>
<feature type="transmembrane region" description="Helical" evidence="7">
    <location>
        <begin position="757"/>
        <end position="784"/>
    </location>
</feature>
<dbReference type="InterPro" id="IPR003838">
    <property type="entry name" value="ABC3_permease_C"/>
</dbReference>
<proteinExistence type="inferred from homology"/>
<accession>A0A810KU11</accession>
<feature type="transmembrane region" description="Helical" evidence="7">
    <location>
        <begin position="444"/>
        <end position="470"/>
    </location>
</feature>
<dbReference type="GO" id="GO:0005886">
    <property type="term" value="C:plasma membrane"/>
    <property type="evidence" value="ECO:0007669"/>
    <property type="project" value="UniProtKB-SubCell"/>
</dbReference>
<feature type="transmembrane region" description="Helical" evidence="7">
    <location>
        <begin position="260"/>
        <end position="284"/>
    </location>
</feature>